<dbReference type="Pfam" id="PF02803">
    <property type="entry name" value="Thiolase_C"/>
    <property type="match status" value="1"/>
</dbReference>
<dbReference type="NCBIfam" id="NF004853">
    <property type="entry name" value="PRK06205.1"/>
    <property type="match status" value="1"/>
</dbReference>
<feature type="active site" description="Proton acceptor" evidence="6">
    <location>
        <position position="363"/>
    </location>
</feature>
<dbReference type="RefSeq" id="WP_076744860.1">
    <property type="nucleotide sequence ID" value="NZ_MPSB01000009.1"/>
</dbReference>
<feature type="active site" description="Acyl-thioester intermediate" evidence="6">
    <location>
        <position position="94"/>
    </location>
</feature>
<dbReference type="STRING" id="1915074.SPHI_20880"/>
<dbReference type="NCBIfam" id="TIGR01930">
    <property type="entry name" value="AcCoA-C-Actrans"/>
    <property type="match status" value="1"/>
</dbReference>
<evidence type="ECO:0000256" key="3">
    <source>
        <dbReference type="ARBA" id="ARBA00022752"/>
    </source>
</evidence>
<sequence length="407" mass="43293">MTPSTGLRRAAIVAPIRTAVGKFGGSLSSLGAGQLGATIIKALIERTKIDPTRVDDVVFAQGYGNAEAPAIGHWSWLAAGLPLEVPGYQLDRRCGSGLQAVIDAAMMVQTGASDVVVAGGCESMSNVEHYTTDVRKGMRAGNLTLHDRLTRGRLMSQPVERFGVISGMIETAENLAKDYEITREEADAYAVRSHQRATAAWEKGLFADELVPVAVPQKKGEAIIFDRDEGYRPDATMESLGKLRALEGGVVTAGNASQQNDAAAACLVVAEDKLEELGLEPIAWFHSWAAAGCDPSRMGIGPVPAVERLFSRNGLGWDDIDLVELNEAFAPQVLAVLKGWGWSKDDSRNDILNVNGSGISLGHPIGATGGRILANLTRELVRRDGRYGLETMCIGGGQGIAAIFERA</sequence>
<dbReference type="FunFam" id="3.40.47.10:FF:000010">
    <property type="entry name" value="Acetyl-CoA acetyltransferase (Thiolase)"/>
    <property type="match status" value="1"/>
</dbReference>
<dbReference type="GO" id="GO:0044281">
    <property type="term" value="P:small molecule metabolic process"/>
    <property type="evidence" value="ECO:0007669"/>
    <property type="project" value="UniProtKB-ARBA"/>
</dbReference>
<evidence type="ECO:0000313" key="11">
    <source>
        <dbReference type="Proteomes" id="UP000188729"/>
    </source>
</evidence>
<comment type="caution">
    <text evidence="10">The sequence shown here is derived from an EMBL/GenBank/DDBJ whole genome shotgun (WGS) entry which is preliminary data.</text>
</comment>
<reference evidence="10 11" key="1">
    <citation type="submission" date="2016-11" db="EMBL/GenBank/DDBJ databases">
        <title>Genome sequence of Sphingomonas jeddahensis G39.</title>
        <authorList>
            <person name="Poehlein A."/>
            <person name="Wuebbeler J.H."/>
            <person name="Steinbuechel A."/>
            <person name="Daniel R."/>
        </authorList>
    </citation>
    <scope>NUCLEOTIDE SEQUENCE [LARGE SCALE GENOMIC DNA]</scope>
    <source>
        <strain evidence="10 11">G39</strain>
    </source>
</reference>
<dbReference type="EC" id="2.3.1.16" evidence="10"/>
<comment type="similarity">
    <text evidence="1 7">Belongs to the thiolase-like superfamily. Thiolase family.</text>
</comment>
<dbReference type="InterPro" id="IPR016039">
    <property type="entry name" value="Thiolase-like"/>
</dbReference>
<organism evidence="10 11">
    <name type="scientific">Sphingomonas jeddahensis</name>
    <dbReference type="NCBI Taxonomy" id="1915074"/>
    <lineage>
        <taxon>Bacteria</taxon>
        <taxon>Pseudomonadati</taxon>
        <taxon>Pseudomonadota</taxon>
        <taxon>Alphaproteobacteria</taxon>
        <taxon>Sphingomonadales</taxon>
        <taxon>Sphingomonadaceae</taxon>
        <taxon>Sphingomonas</taxon>
    </lineage>
</organism>
<dbReference type="InterPro" id="IPR002155">
    <property type="entry name" value="Thiolase"/>
</dbReference>
<proteinExistence type="inferred from homology"/>
<dbReference type="EMBL" id="MPSB01000009">
    <property type="protein sequence ID" value="ONF95652.1"/>
    <property type="molecule type" value="Genomic_DNA"/>
</dbReference>
<protein>
    <submittedName>
        <fullName evidence="10">Beta-ketothiolase BktB</fullName>
        <ecNumber evidence="10">2.3.1.16</ecNumber>
    </submittedName>
</protein>
<dbReference type="SUPFAM" id="SSF53901">
    <property type="entry name" value="Thiolase-like"/>
    <property type="match status" value="2"/>
</dbReference>
<evidence type="ECO:0000259" key="9">
    <source>
        <dbReference type="Pfam" id="PF02803"/>
    </source>
</evidence>
<evidence type="ECO:0000256" key="2">
    <source>
        <dbReference type="ARBA" id="ARBA00022679"/>
    </source>
</evidence>
<dbReference type="InterPro" id="IPR020617">
    <property type="entry name" value="Thiolase_C"/>
</dbReference>
<evidence type="ECO:0000256" key="5">
    <source>
        <dbReference type="ARBA" id="ARBA00037924"/>
    </source>
</evidence>
<dbReference type="GO" id="GO:0003988">
    <property type="term" value="F:acetyl-CoA C-acyltransferase activity"/>
    <property type="evidence" value="ECO:0007669"/>
    <property type="project" value="UniProtKB-EC"/>
</dbReference>
<evidence type="ECO:0000259" key="8">
    <source>
        <dbReference type="Pfam" id="PF00108"/>
    </source>
</evidence>
<evidence type="ECO:0000256" key="4">
    <source>
        <dbReference type="ARBA" id="ARBA00023315"/>
    </source>
</evidence>
<dbReference type="Proteomes" id="UP000188729">
    <property type="component" value="Unassembled WGS sequence"/>
</dbReference>
<evidence type="ECO:0000313" key="10">
    <source>
        <dbReference type="EMBL" id="ONF95652.1"/>
    </source>
</evidence>
<name>A0A1V2ESK2_9SPHN</name>
<dbReference type="PIRSF" id="PIRSF000429">
    <property type="entry name" value="Ac-CoA_Ac_transf"/>
    <property type="match status" value="1"/>
</dbReference>
<dbReference type="AlphaFoldDB" id="A0A1V2ESK2"/>
<dbReference type="InterPro" id="IPR020616">
    <property type="entry name" value="Thiolase_N"/>
</dbReference>
<evidence type="ECO:0000256" key="6">
    <source>
        <dbReference type="PIRSR" id="PIRSR000429-1"/>
    </source>
</evidence>
<dbReference type="GO" id="GO:0042619">
    <property type="term" value="P:poly-hydroxybutyrate biosynthetic process"/>
    <property type="evidence" value="ECO:0007669"/>
    <property type="project" value="UniProtKB-KW"/>
</dbReference>
<feature type="domain" description="Thiolase N-terminal" evidence="8">
    <location>
        <begin position="11"/>
        <end position="272"/>
    </location>
</feature>
<evidence type="ECO:0000256" key="1">
    <source>
        <dbReference type="ARBA" id="ARBA00010982"/>
    </source>
</evidence>
<keyword evidence="4 7" id="KW-0012">Acyltransferase</keyword>
<evidence type="ECO:0000256" key="7">
    <source>
        <dbReference type="RuleBase" id="RU003557"/>
    </source>
</evidence>
<dbReference type="PANTHER" id="PTHR18919">
    <property type="entry name" value="ACETYL-COA C-ACYLTRANSFERASE"/>
    <property type="match status" value="1"/>
</dbReference>
<feature type="domain" description="Thiolase C-terminal" evidence="9">
    <location>
        <begin position="280"/>
        <end position="406"/>
    </location>
</feature>
<dbReference type="CDD" id="cd00751">
    <property type="entry name" value="thiolase"/>
    <property type="match status" value="1"/>
</dbReference>
<accession>A0A1V2ESK2</accession>
<dbReference type="Gene3D" id="3.40.47.10">
    <property type="match status" value="2"/>
</dbReference>
<dbReference type="Pfam" id="PF00108">
    <property type="entry name" value="Thiolase_N"/>
    <property type="match status" value="1"/>
</dbReference>
<gene>
    <name evidence="10" type="primary">bktB</name>
    <name evidence="10" type="ORF">SPHI_20880</name>
</gene>
<feature type="active site" description="Proton acceptor" evidence="6">
    <location>
        <position position="393"/>
    </location>
</feature>
<dbReference type="OrthoDB" id="7181944at2"/>
<keyword evidence="3" id="KW-0583">PHB biosynthesis</keyword>
<dbReference type="PANTHER" id="PTHR18919:SF107">
    <property type="entry name" value="ACETYL-COA ACETYLTRANSFERASE, CYTOSOLIC"/>
    <property type="match status" value="1"/>
</dbReference>
<comment type="pathway">
    <text evidence="5">Metabolic intermediate biosynthesis; (R)-mevalonate biosynthesis; (R)-mevalonate from acetyl-CoA: step 1/3.</text>
</comment>
<keyword evidence="11" id="KW-1185">Reference proteome</keyword>
<keyword evidence="2 7" id="KW-0808">Transferase</keyword>